<dbReference type="SFLD" id="SFLDF00027">
    <property type="entry name" value="p-type_atpase"/>
    <property type="match status" value="1"/>
</dbReference>
<evidence type="ECO:0000256" key="1">
    <source>
        <dbReference type="ARBA" id="ARBA00004141"/>
    </source>
</evidence>
<dbReference type="SUPFAM" id="SSF81665">
    <property type="entry name" value="Calcium ATPase, transmembrane domain M"/>
    <property type="match status" value="1"/>
</dbReference>
<dbReference type="InterPro" id="IPR006068">
    <property type="entry name" value="ATPase_P-typ_cation-transptr_C"/>
</dbReference>
<evidence type="ECO:0000256" key="5">
    <source>
        <dbReference type="ARBA" id="ARBA00022692"/>
    </source>
</evidence>
<comment type="caution">
    <text evidence="17">The sequence shown here is derived from an EMBL/GenBank/DDBJ whole genome shotgun (WGS) entry which is preliminary data.</text>
</comment>
<dbReference type="NCBIfam" id="TIGR01494">
    <property type="entry name" value="ATPase_P-type"/>
    <property type="match status" value="1"/>
</dbReference>
<keyword evidence="8" id="KW-0106">Calcium</keyword>
<evidence type="ECO:0000256" key="15">
    <source>
        <dbReference type="SAM" id="Phobius"/>
    </source>
</evidence>
<name>A0A7V7QKA9_9FIRM</name>
<dbReference type="InterPro" id="IPR023214">
    <property type="entry name" value="HAD_sf"/>
</dbReference>
<keyword evidence="4" id="KW-0109">Calcium transport</keyword>
<dbReference type="GO" id="GO:0005524">
    <property type="term" value="F:ATP binding"/>
    <property type="evidence" value="ECO:0007669"/>
    <property type="project" value="UniProtKB-KW"/>
</dbReference>
<accession>A0A7V7QKA9</accession>
<keyword evidence="3" id="KW-0813">Transport</keyword>
<dbReference type="Gene3D" id="1.20.1110.10">
    <property type="entry name" value="Calcium-transporting ATPase, transmembrane domain"/>
    <property type="match status" value="1"/>
</dbReference>
<dbReference type="PANTHER" id="PTHR24093:SF477">
    <property type="entry name" value="CALCIUM-TRANSPORTING ATPASE"/>
    <property type="match status" value="1"/>
</dbReference>
<dbReference type="InterPro" id="IPR059000">
    <property type="entry name" value="ATPase_P-type_domA"/>
</dbReference>
<evidence type="ECO:0000256" key="2">
    <source>
        <dbReference type="ARBA" id="ARBA00012790"/>
    </source>
</evidence>
<evidence type="ECO:0000313" key="18">
    <source>
        <dbReference type="Proteomes" id="UP000461768"/>
    </source>
</evidence>
<dbReference type="Gene3D" id="3.40.50.1000">
    <property type="entry name" value="HAD superfamily/HAD-like"/>
    <property type="match status" value="1"/>
</dbReference>
<feature type="transmembrane region" description="Helical" evidence="15">
    <location>
        <begin position="723"/>
        <end position="743"/>
    </location>
</feature>
<keyword evidence="11" id="KW-1278">Translocase</keyword>
<dbReference type="InterPro" id="IPR044492">
    <property type="entry name" value="P_typ_ATPase_HD_dom"/>
</dbReference>
<dbReference type="InterPro" id="IPR006408">
    <property type="entry name" value="P-type_ATPase_IIB"/>
</dbReference>
<evidence type="ECO:0000256" key="10">
    <source>
        <dbReference type="ARBA" id="ARBA00022842"/>
    </source>
</evidence>
<keyword evidence="12 15" id="KW-1133">Transmembrane helix</keyword>
<evidence type="ECO:0000313" key="17">
    <source>
        <dbReference type="EMBL" id="KAB1437908.1"/>
    </source>
</evidence>
<dbReference type="GO" id="GO:0005886">
    <property type="term" value="C:plasma membrane"/>
    <property type="evidence" value="ECO:0007669"/>
    <property type="project" value="TreeGrafter"/>
</dbReference>
<feature type="transmembrane region" description="Helical" evidence="15">
    <location>
        <begin position="872"/>
        <end position="889"/>
    </location>
</feature>
<feature type="transmembrane region" description="Helical" evidence="15">
    <location>
        <begin position="696"/>
        <end position="717"/>
    </location>
</feature>
<dbReference type="EMBL" id="WAGX01000005">
    <property type="protein sequence ID" value="KAB1437908.1"/>
    <property type="molecule type" value="Genomic_DNA"/>
</dbReference>
<evidence type="ECO:0000256" key="9">
    <source>
        <dbReference type="ARBA" id="ARBA00022840"/>
    </source>
</evidence>
<feature type="domain" description="Cation-transporting P-type ATPase N-terminal" evidence="16">
    <location>
        <begin position="1"/>
        <end position="76"/>
    </location>
</feature>
<feature type="transmembrane region" description="Helical" evidence="15">
    <location>
        <begin position="48"/>
        <end position="75"/>
    </location>
</feature>
<dbReference type="SMART" id="SM00831">
    <property type="entry name" value="Cation_ATPase_N"/>
    <property type="match status" value="1"/>
</dbReference>
<comment type="subcellular location">
    <subcellularLocation>
        <location evidence="1">Membrane</location>
        <topology evidence="1">Multi-pass membrane protein</topology>
    </subcellularLocation>
</comment>
<proteinExistence type="predicted"/>
<dbReference type="InterPro" id="IPR004014">
    <property type="entry name" value="ATPase_P-typ_cation-transptr_N"/>
</dbReference>
<dbReference type="NCBIfam" id="TIGR01517">
    <property type="entry name" value="ATPase-IIB_Ca"/>
    <property type="match status" value="1"/>
</dbReference>
<dbReference type="SUPFAM" id="SSF56784">
    <property type="entry name" value="HAD-like"/>
    <property type="match status" value="1"/>
</dbReference>
<dbReference type="InterPro" id="IPR001757">
    <property type="entry name" value="P_typ_ATPase"/>
</dbReference>
<dbReference type="PRINTS" id="PR00120">
    <property type="entry name" value="HATPASE"/>
</dbReference>
<dbReference type="SUPFAM" id="SSF81660">
    <property type="entry name" value="Metal cation-transporting ATPase, ATP-binding domain N"/>
    <property type="match status" value="1"/>
</dbReference>
<dbReference type="RefSeq" id="WP_151144490.1">
    <property type="nucleotide sequence ID" value="NZ_WAGX01000005.1"/>
</dbReference>
<evidence type="ECO:0000256" key="13">
    <source>
        <dbReference type="ARBA" id="ARBA00023065"/>
    </source>
</evidence>
<protein>
    <recommendedName>
        <fullName evidence="2">P-type Ca(2+) transporter</fullName>
        <ecNumber evidence="2">7.2.2.10</ecNumber>
    </recommendedName>
</protein>
<dbReference type="Pfam" id="PF13246">
    <property type="entry name" value="Cation_ATPase"/>
    <property type="match status" value="1"/>
</dbReference>
<keyword evidence="7" id="KW-0547">Nucleotide-binding</keyword>
<dbReference type="InterPro" id="IPR008250">
    <property type="entry name" value="ATPase_P-typ_transduc_dom_A_sf"/>
</dbReference>
<dbReference type="Gene3D" id="3.40.1110.10">
    <property type="entry name" value="Calcium-transporting ATPase, cytoplasmic domain N"/>
    <property type="match status" value="1"/>
</dbReference>
<dbReference type="InterPro" id="IPR023298">
    <property type="entry name" value="ATPase_P-typ_TM_dom_sf"/>
</dbReference>
<feature type="transmembrane region" description="Helical" evidence="15">
    <location>
        <begin position="293"/>
        <end position="323"/>
    </location>
</feature>
<dbReference type="Pfam" id="PF00122">
    <property type="entry name" value="E1-E2_ATPase"/>
    <property type="match status" value="1"/>
</dbReference>
<keyword evidence="9" id="KW-0067">ATP-binding</keyword>
<evidence type="ECO:0000256" key="11">
    <source>
        <dbReference type="ARBA" id="ARBA00022967"/>
    </source>
</evidence>
<evidence type="ECO:0000256" key="4">
    <source>
        <dbReference type="ARBA" id="ARBA00022568"/>
    </source>
</evidence>
<dbReference type="InterPro" id="IPR036412">
    <property type="entry name" value="HAD-like_sf"/>
</dbReference>
<dbReference type="AlphaFoldDB" id="A0A7V7QKA9"/>
<dbReference type="GO" id="GO:0005388">
    <property type="term" value="F:P-type calcium transporter activity"/>
    <property type="evidence" value="ECO:0007669"/>
    <property type="project" value="UniProtKB-EC"/>
</dbReference>
<evidence type="ECO:0000256" key="12">
    <source>
        <dbReference type="ARBA" id="ARBA00022989"/>
    </source>
</evidence>
<evidence type="ECO:0000256" key="6">
    <source>
        <dbReference type="ARBA" id="ARBA00022723"/>
    </source>
</evidence>
<dbReference type="InterPro" id="IPR018303">
    <property type="entry name" value="ATPase_P-typ_P_site"/>
</dbReference>
<dbReference type="PROSITE" id="PS00154">
    <property type="entry name" value="ATPASE_E1_E2"/>
    <property type="match status" value="1"/>
</dbReference>
<sequence>MDNRIALKENYLKDDRKQEFEGLTEDEVKASRAKYGENRLSKQKRKGIFLSFLESFGDPMIKILLIALAINVIFLFHEADWFESIGIAVAILIATVVSTLSEYGSESAFEKIQEEASKISCRVQRAQGIRQIPMEEIVVGDLIVLQSGDRIPADGIMVRGGLDVDQSSINGESKEAKKFPQLFNHEEEAKKSDFLNPALLFSGTVVCSGEGLMRVTQIGDETFYGKIGAELQEETRESPLKLRLRTLAGSIGKLGYAAAAFSAIAYLFNHIVIDNNFNMNLILSMVTSLKRMFPIILQAATLAVTVIVMAVPEGLPMMITVVLSSNMKRMLKDQVLVRKLVGIETAGSLNILFTDKTGTLTGGKLTVTHFISGSLKTYEKEEFYQNKMTLWNIVRDSVIHNCSSYLSEKTVVGGNATDRALLEFAILEEGQRRNIKKQNVIPFSSDLKFMATTLTGDWKTTLIKGAPEKILPFCNKYYDESGNVRPFNNRIKAEKLLKEMTKKAVRIIAIATAEKPVDVSEVKRKGFSNLTLVGLVGIRDDIRPEAIEGIKQVQSAGIQAVMITGDSRETAYAIAKESGLIKSEHDLVITSDELSAMSDNVLSEKLRDLRVVSRALPSDKSRLVRVAQAKGLVVGMTGDGVNDAPALKQADVGFSMGSGTEVAKEAGDVVILDDNFLSIAKAVCYGRTIFKSIRKFIIYQLSICMCAVGVTVIGPLVGVDFPITVIQMLWINIVMDTLAGLAFSGEKARLKYMQEPPKSRDEPIMNAYMLNQITVNSIYATLLCLFFLKNDTIARIFSTHSEVYKMTAFFGLFMFSAIFSSFCARTHEVNLFDYLSANKPFIWIMSVVTAVQVGILYFGGSVFRTVKLELKDLILVIVLAVTVIPIDLLRKHWLSRHSDLQGT</sequence>
<feature type="transmembrane region" description="Helical" evidence="15">
    <location>
        <begin position="808"/>
        <end position="828"/>
    </location>
</feature>
<dbReference type="GO" id="GO:0046872">
    <property type="term" value="F:metal ion binding"/>
    <property type="evidence" value="ECO:0007669"/>
    <property type="project" value="UniProtKB-KW"/>
</dbReference>
<evidence type="ECO:0000256" key="7">
    <source>
        <dbReference type="ARBA" id="ARBA00022741"/>
    </source>
</evidence>
<keyword evidence="18" id="KW-1185">Reference proteome</keyword>
<feature type="transmembrane region" description="Helical" evidence="15">
    <location>
        <begin position="764"/>
        <end position="788"/>
    </location>
</feature>
<dbReference type="Pfam" id="PF00689">
    <property type="entry name" value="Cation_ATPase_C"/>
    <property type="match status" value="1"/>
</dbReference>
<keyword evidence="14 15" id="KW-0472">Membrane</keyword>
<keyword evidence="6" id="KW-0479">Metal-binding</keyword>
<dbReference type="SFLD" id="SFLDG00002">
    <property type="entry name" value="C1.7:_P-type_atpase_like"/>
    <property type="match status" value="1"/>
</dbReference>
<keyword evidence="10" id="KW-0460">Magnesium</keyword>
<organism evidence="17 18">
    <name type="scientific">Candidatus Galacturonatibacter soehngenii</name>
    <dbReference type="NCBI Taxonomy" id="2307010"/>
    <lineage>
        <taxon>Bacteria</taxon>
        <taxon>Bacillati</taxon>
        <taxon>Bacillota</taxon>
        <taxon>Clostridia</taxon>
        <taxon>Lachnospirales</taxon>
        <taxon>Lachnospiraceae</taxon>
        <taxon>Candidatus Galacturonatibacter</taxon>
    </lineage>
</organism>
<dbReference type="GO" id="GO:0016887">
    <property type="term" value="F:ATP hydrolysis activity"/>
    <property type="evidence" value="ECO:0007669"/>
    <property type="project" value="InterPro"/>
</dbReference>
<dbReference type="SFLD" id="SFLDS00003">
    <property type="entry name" value="Haloacid_Dehalogenase"/>
    <property type="match status" value="1"/>
</dbReference>
<dbReference type="Gene3D" id="2.70.150.10">
    <property type="entry name" value="Calcium-transporting ATPase, cytoplasmic transduction domain A"/>
    <property type="match status" value="1"/>
</dbReference>
<feature type="transmembrane region" description="Helical" evidence="15">
    <location>
        <begin position="254"/>
        <end position="273"/>
    </location>
</feature>
<evidence type="ECO:0000256" key="8">
    <source>
        <dbReference type="ARBA" id="ARBA00022837"/>
    </source>
</evidence>
<evidence type="ECO:0000259" key="16">
    <source>
        <dbReference type="SMART" id="SM00831"/>
    </source>
</evidence>
<evidence type="ECO:0000256" key="3">
    <source>
        <dbReference type="ARBA" id="ARBA00022448"/>
    </source>
</evidence>
<reference evidence="17 18" key="1">
    <citation type="submission" date="2019-09" db="EMBL/GenBank/DDBJ databases">
        <authorList>
            <person name="Valk L.C."/>
        </authorList>
    </citation>
    <scope>NUCLEOTIDE SEQUENCE [LARGE SCALE GENOMIC DNA]</scope>
    <source>
        <strain evidence="17">GalUA</strain>
    </source>
</reference>
<dbReference type="SUPFAM" id="SSF81653">
    <property type="entry name" value="Calcium ATPase, transduction domain A"/>
    <property type="match status" value="1"/>
</dbReference>
<keyword evidence="13" id="KW-0406">Ion transport</keyword>
<dbReference type="Pfam" id="PF00690">
    <property type="entry name" value="Cation_ATPase_N"/>
    <property type="match status" value="1"/>
</dbReference>
<evidence type="ECO:0000256" key="14">
    <source>
        <dbReference type="ARBA" id="ARBA00023136"/>
    </source>
</evidence>
<dbReference type="PRINTS" id="PR00119">
    <property type="entry name" value="CATATPASE"/>
</dbReference>
<dbReference type="Proteomes" id="UP000461768">
    <property type="component" value="Unassembled WGS sequence"/>
</dbReference>
<gene>
    <name evidence="17" type="ORF">F7O84_09995</name>
</gene>
<dbReference type="InterPro" id="IPR023299">
    <property type="entry name" value="ATPase_P-typ_cyto_dom_N"/>
</dbReference>
<dbReference type="EC" id="7.2.2.10" evidence="2"/>
<keyword evidence="5 15" id="KW-0812">Transmembrane</keyword>
<feature type="transmembrane region" description="Helical" evidence="15">
    <location>
        <begin position="840"/>
        <end position="860"/>
    </location>
</feature>
<dbReference type="OrthoDB" id="9760364at2"/>
<reference evidence="17 18" key="2">
    <citation type="submission" date="2020-02" db="EMBL/GenBank/DDBJ databases">
        <title>Candidatus Galacturonibacter soehngenii shows hetero-acetogenic catabolism of galacturonic acid but lacks a canonical carbon monoxide dehydrogenase/acetyl-CoA synthase complex.</title>
        <authorList>
            <person name="Diender M."/>
            <person name="Stouten G.R."/>
            <person name="Petersen J.F."/>
            <person name="Nielsen P.H."/>
            <person name="Dueholm M.S."/>
            <person name="Pronk J.T."/>
            <person name="Van Loosdrecht M.C.M."/>
        </authorList>
    </citation>
    <scope>NUCLEOTIDE SEQUENCE [LARGE SCALE GENOMIC DNA]</scope>
    <source>
        <strain evidence="17">GalUA</strain>
    </source>
</reference>
<dbReference type="PANTHER" id="PTHR24093">
    <property type="entry name" value="CATION TRANSPORTING ATPASE"/>
    <property type="match status" value="1"/>
</dbReference>
<feature type="transmembrane region" description="Helical" evidence="15">
    <location>
        <begin position="81"/>
        <end position="101"/>
    </location>
</feature>